<evidence type="ECO:0000313" key="2">
    <source>
        <dbReference type="Proteomes" id="UP000004830"/>
    </source>
</evidence>
<organism evidence="1 2">
    <name type="scientific">Collinsella tanakaei YIT 12063</name>
    <dbReference type="NCBI Taxonomy" id="742742"/>
    <lineage>
        <taxon>Bacteria</taxon>
        <taxon>Bacillati</taxon>
        <taxon>Actinomycetota</taxon>
        <taxon>Coriobacteriia</taxon>
        <taxon>Coriobacteriales</taxon>
        <taxon>Coriobacteriaceae</taxon>
        <taxon>Collinsella</taxon>
    </lineage>
</organism>
<proteinExistence type="predicted"/>
<name>G1WJL9_9ACTN</name>
<dbReference type="HOGENOM" id="CLU_810646_0_0_11"/>
<evidence type="ECO:0000313" key="1">
    <source>
        <dbReference type="EMBL" id="EGX70085.1"/>
    </source>
</evidence>
<dbReference type="Proteomes" id="UP000004830">
    <property type="component" value="Unassembled WGS sequence"/>
</dbReference>
<dbReference type="AlphaFoldDB" id="G1WJL9"/>
<comment type="caution">
    <text evidence="1">The sequence shown here is derived from an EMBL/GenBank/DDBJ whole genome shotgun (WGS) entry which is preliminary data.</text>
</comment>
<protein>
    <submittedName>
        <fullName evidence="1">Uncharacterized protein</fullName>
    </submittedName>
</protein>
<dbReference type="PATRIC" id="fig|742742.3.peg.1511"/>
<gene>
    <name evidence="1" type="ORF">HMPREF9452_01532</name>
</gene>
<dbReference type="STRING" id="742742.HMPREF9452_01532"/>
<accession>G1WJL9</accession>
<keyword evidence="2" id="KW-1185">Reference proteome</keyword>
<sequence>MSIETYQGLTLSYERATSLVPDSYLPAYQWFLSHEGEVGPRPWKDHAPKDMPITLVAQRGIHKPGGQDYAISITIANPTIYGADSVHLLDDGTWMIQYCEHHHNTGRKPGSPRYNQALINCLEDGVPVGVFYKTGNEYQCLGLAFLESYNNMAGIFTLHGPVHKLDSGALSPISAKEIEDALENAAKLRADVLFNSKTLDLDYLGSSHEGKRDFTSLKRDLKNAHGETFKTDLIEAYNGQCAISGYDALPALNATYLSSYLGAASNTPSAGILLRTDLGTLYQQSLISIRPDTYEVMVGGALRNTAYNHFDRRRISLPSNEQLWPSKARLEAHHSSFMQLNC</sequence>
<dbReference type="eggNOG" id="COG3440">
    <property type="taxonomic scope" value="Bacteria"/>
</dbReference>
<reference evidence="1 2" key="1">
    <citation type="submission" date="2011-06" db="EMBL/GenBank/DDBJ databases">
        <title>The Genome Sequence of Collinsella tanakaei YIT 12063.</title>
        <authorList>
            <consortium name="The Broad Institute Genome Sequencing Platform"/>
            <person name="Earl A."/>
            <person name="Ward D."/>
            <person name="Feldgarden M."/>
            <person name="Gevers D."/>
            <person name="Morotomi M."/>
            <person name="Young S.K."/>
            <person name="Zeng Q."/>
            <person name="Gargeya S."/>
            <person name="Fitzgerald M."/>
            <person name="Haas B."/>
            <person name="Abouelleil A."/>
            <person name="Alvarado L."/>
            <person name="Arachchi H.M."/>
            <person name="Berlin A."/>
            <person name="Brown A."/>
            <person name="Chapman S.B."/>
            <person name="Chen Z."/>
            <person name="Dunbar C."/>
            <person name="Freedman E."/>
            <person name="Gearin G."/>
            <person name="Gellesch M."/>
            <person name="Goldberg J."/>
            <person name="Griggs A."/>
            <person name="Gujja S."/>
            <person name="Heiman D."/>
            <person name="Howarth C."/>
            <person name="Larson L."/>
            <person name="Lui A."/>
            <person name="MacDonald P.J.P."/>
            <person name="Mehta T."/>
            <person name="Montmayeur A."/>
            <person name="Murphy C."/>
            <person name="Neiman D."/>
            <person name="Pearson M."/>
            <person name="Priest M."/>
            <person name="Roberts A."/>
            <person name="Saif S."/>
            <person name="Shea T."/>
            <person name="Shenoy N."/>
            <person name="Sisk P."/>
            <person name="Stolte C."/>
            <person name="Sykes S."/>
            <person name="Wortman J."/>
            <person name="Nusbaum C."/>
            <person name="Birren B."/>
        </authorList>
    </citation>
    <scope>NUCLEOTIDE SEQUENCE [LARGE SCALE GENOMIC DNA]</scope>
    <source>
        <strain evidence="1 2">YIT 12063</strain>
    </source>
</reference>
<dbReference type="EMBL" id="ADLS01000019">
    <property type="protein sequence ID" value="EGX70085.1"/>
    <property type="molecule type" value="Genomic_DNA"/>
</dbReference>